<dbReference type="InterPro" id="IPR019271">
    <property type="entry name" value="DUF2284_metal-binding"/>
</dbReference>
<evidence type="ECO:0000313" key="2">
    <source>
        <dbReference type="Proteomes" id="UP000233535"/>
    </source>
</evidence>
<name>A0A2N3HYH7_9BACT</name>
<dbReference type="RefSeq" id="WP_101261343.1">
    <property type="nucleotide sequence ID" value="NZ_MVDD01000006.1"/>
</dbReference>
<reference evidence="1 2" key="1">
    <citation type="journal article" date="2017" name="Front. Microbiol.">
        <title>Labilibaculum manganireducens gen. nov., sp. nov. and Labilibaculum filiforme sp. nov., Novel Bacteroidetes Isolated from Subsurface Sediments of the Baltic Sea.</title>
        <authorList>
            <person name="Vandieken V."/>
            <person name="Marshall I.P."/>
            <person name="Niemann H."/>
            <person name="Engelen B."/>
            <person name="Cypionka H."/>
        </authorList>
    </citation>
    <scope>NUCLEOTIDE SEQUENCE [LARGE SCALE GENOMIC DNA]</scope>
    <source>
        <strain evidence="1 2">59.16B</strain>
    </source>
</reference>
<protein>
    <recommendedName>
        <fullName evidence="3">Metal-binding protein</fullName>
    </recommendedName>
</protein>
<gene>
    <name evidence="1" type="ORF">BZG02_10260</name>
</gene>
<dbReference type="EMBL" id="MVDD01000006">
    <property type="protein sequence ID" value="PKQ63136.1"/>
    <property type="molecule type" value="Genomic_DNA"/>
</dbReference>
<accession>A0A2N3HYH7</accession>
<dbReference type="OrthoDB" id="5420534at2"/>
<dbReference type="Pfam" id="PF10050">
    <property type="entry name" value="DUF2284"/>
    <property type="match status" value="1"/>
</dbReference>
<proteinExistence type="predicted"/>
<keyword evidence="2" id="KW-1185">Reference proteome</keyword>
<dbReference type="AlphaFoldDB" id="A0A2N3HYH7"/>
<organism evidence="1 2">
    <name type="scientific">Labilibaculum filiforme</name>
    <dbReference type="NCBI Taxonomy" id="1940526"/>
    <lineage>
        <taxon>Bacteria</taxon>
        <taxon>Pseudomonadati</taxon>
        <taxon>Bacteroidota</taxon>
        <taxon>Bacteroidia</taxon>
        <taxon>Marinilabiliales</taxon>
        <taxon>Marinifilaceae</taxon>
        <taxon>Labilibaculum</taxon>
    </lineage>
</organism>
<evidence type="ECO:0000313" key="1">
    <source>
        <dbReference type="EMBL" id="PKQ63136.1"/>
    </source>
</evidence>
<comment type="caution">
    <text evidence="1">The sequence shown here is derived from an EMBL/GenBank/DDBJ whole genome shotgun (WGS) entry which is preliminary data.</text>
</comment>
<evidence type="ECO:0008006" key="3">
    <source>
        <dbReference type="Google" id="ProtNLM"/>
    </source>
</evidence>
<dbReference type="Proteomes" id="UP000233535">
    <property type="component" value="Unassembled WGS sequence"/>
</dbReference>
<sequence length="190" mass="22173">MINYQTGSLLKKYHNIPITIHFKQVKLKIKELKPYLNPKKFNTYCEACPNHSQKWTCPPNCPPFDDYAKDYSHITLYLFYTSPNQFEKAKNKDKALDAYNFIKEELQNYLREVEPSTGKMIAANSCELCKTCGLVDEKECYMPNKMRYNLVAFGFNVNQLMTDLFQHELQWATKNQTPNFVSSVGAILKK</sequence>